<evidence type="ECO:0000313" key="2">
    <source>
        <dbReference type="EMBL" id="CAG2150793.1"/>
    </source>
</evidence>
<dbReference type="Gene3D" id="3.40.720.10">
    <property type="entry name" value="Alkaline Phosphatase, subunit A"/>
    <property type="match status" value="1"/>
</dbReference>
<dbReference type="Pfam" id="PF04185">
    <property type="entry name" value="Phosphoesterase"/>
    <property type="match status" value="1"/>
</dbReference>
<sequence length="345" mass="37077">MLADNFFMGTFGGSFLNHQYLVCACAPTYPNADKSVASGSISAVNADGKSLTLAATSPASILTGKAQYVNDSTLTPKDSTGMYYAVNTMQPAFQPSGNTPAATDTAGLLADPGKATTLPAQTQDTIATLLDQKGVSWAWYAGAWKTVTGDRTKIYNNTVPNFQAHHQPFNYYAAFSPVDHADYRAAHLKDFDSQFFADADAGKLPAVAFYKPQGNLNQHAGYANVSDGDAHIADVIKHLQASPQYKNMLIVVTYDENGGFYDHAPVPVADRWGPGTRIPAIIVSPFAKRGFVDHTQYDTASVLRFITHRFALPTLPGLKLRDTSLIVNGKPAMGDLTNALTFPAQ</sequence>
<dbReference type="Proteomes" id="UP000672934">
    <property type="component" value="Unassembled WGS sequence"/>
</dbReference>
<accession>A0A916N5Z1</accession>
<evidence type="ECO:0000256" key="1">
    <source>
        <dbReference type="ARBA" id="ARBA00022801"/>
    </source>
</evidence>
<dbReference type="EMBL" id="CAJPUY010000016">
    <property type="protein sequence ID" value="CAG2150793.1"/>
    <property type="molecule type" value="Genomic_DNA"/>
</dbReference>
<dbReference type="PANTHER" id="PTHR31956:SF1">
    <property type="entry name" value="NON-SPECIFIC PHOSPHOLIPASE C1"/>
    <property type="match status" value="1"/>
</dbReference>
<keyword evidence="3" id="KW-1185">Reference proteome</keyword>
<organism evidence="2 3">
    <name type="scientific">Cupriavidus yeoncheonensis</name>
    <dbReference type="NCBI Taxonomy" id="1462994"/>
    <lineage>
        <taxon>Bacteria</taxon>
        <taxon>Pseudomonadati</taxon>
        <taxon>Pseudomonadota</taxon>
        <taxon>Betaproteobacteria</taxon>
        <taxon>Burkholderiales</taxon>
        <taxon>Burkholderiaceae</taxon>
        <taxon>Cupriavidus</taxon>
    </lineage>
</organism>
<dbReference type="NCBIfam" id="TIGR03397">
    <property type="entry name" value="acid_phos_Burk"/>
    <property type="match status" value="1"/>
</dbReference>
<dbReference type="GO" id="GO:0003993">
    <property type="term" value="F:acid phosphatase activity"/>
    <property type="evidence" value="ECO:0007669"/>
    <property type="project" value="InterPro"/>
</dbReference>
<gene>
    <name evidence="2" type="ORF">LMG31506_04293</name>
</gene>
<reference evidence="2" key="1">
    <citation type="submission" date="2021-03" db="EMBL/GenBank/DDBJ databases">
        <authorList>
            <person name="Peeters C."/>
        </authorList>
    </citation>
    <scope>NUCLEOTIDE SEQUENCE</scope>
    <source>
        <strain evidence="2">LMG 31506</strain>
    </source>
</reference>
<dbReference type="InterPro" id="IPR007312">
    <property type="entry name" value="Phosphoesterase"/>
</dbReference>
<dbReference type="InterPro" id="IPR017768">
    <property type="entry name" value="AcpA"/>
</dbReference>
<dbReference type="PANTHER" id="PTHR31956">
    <property type="entry name" value="NON-SPECIFIC PHOSPHOLIPASE C4-RELATED"/>
    <property type="match status" value="1"/>
</dbReference>
<evidence type="ECO:0008006" key="4">
    <source>
        <dbReference type="Google" id="ProtNLM"/>
    </source>
</evidence>
<keyword evidence="1" id="KW-0378">Hydrolase</keyword>
<dbReference type="InterPro" id="IPR017850">
    <property type="entry name" value="Alkaline_phosphatase_core_sf"/>
</dbReference>
<evidence type="ECO:0000313" key="3">
    <source>
        <dbReference type="Proteomes" id="UP000672934"/>
    </source>
</evidence>
<protein>
    <recommendedName>
        <fullName evidence="4">Acid phosphatase</fullName>
    </recommendedName>
</protein>
<dbReference type="AlphaFoldDB" id="A0A916N5Z1"/>
<proteinExistence type="predicted"/>
<name>A0A916N5Z1_9BURK</name>
<comment type="caution">
    <text evidence="2">The sequence shown here is derived from an EMBL/GenBank/DDBJ whole genome shotgun (WGS) entry which is preliminary data.</text>
</comment>
<dbReference type="SUPFAM" id="SSF53649">
    <property type="entry name" value="Alkaline phosphatase-like"/>
    <property type="match status" value="1"/>
</dbReference>